<evidence type="ECO:0000313" key="7">
    <source>
        <dbReference type="Proteomes" id="UP000631114"/>
    </source>
</evidence>
<dbReference type="PANTHER" id="PTHR47181">
    <property type="entry name" value="BRCA1 C TERMINUS DOMAIN CONTAINING PROTEIN, EXPRESSED"/>
    <property type="match status" value="1"/>
</dbReference>
<feature type="compositionally biased region" description="Basic and acidic residues" evidence="4">
    <location>
        <begin position="770"/>
        <end position="788"/>
    </location>
</feature>
<evidence type="ECO:0000256" key="1">
    <source>
        <dbReference type="ARBA" id="ARBA00022771"/>
    </source>
</evidence>
<accession>A0A835MAN3</accession>
<dbReference type="InterPro" id="IPR044254">
    <property type="entry name" value="At4g02110-like"/>
</dbReference>
<keyword evidence="3" id="KW-0175">Coiled coil</keyword>
<evidence type="ECO:0000256" key="2">
    <source>
        <dbReference type="ARBA" id="ARBA00022833"/>
    </source>
</evidence>
<evidence type="ECO:0000259" key="5">
    <source>
        <dbReference type="PROSITE" id="PS50172"/>
    </source>
</evidence>
<dbReference type="Pfam" id="PF12738">
    <property type="entry name" value="PTCB-BRCT"/>
    <property type="match status" value="1"/>
</dbReference>
<protein>
    <recommendedName>
        <fullName evidence="5">BRCT domain-containing protein</fullName>
    </recommendedName>
</protein>
<keyword evidence="7" id="KW-1185">Reference proteome</keyword>
<feature type="region of interest" description="Disordered" evidence="4">
    <location>
        <begin position="589"/>
        <end position="627"/>
    </location>
</feature>
<dbReference type="InterPro" id="IPR011011">
    <property type="entry name" value="Znf_FYVE_PHD"/>
</dbReference>
<dbReference type="CDD" id="cd17738">
    <property type="entry name" value="BRCT_TopBP1_rpt7"/>
    <property type="match status" value="1"/>
</dbReference>
<comment type="caution">
    <text evidence="6">The sequence shown here is derived from an EMBL/GenBank/DDBJ whole genome shotgun (WGS) entry which is preliminary data.</text>
</comment>
<dbReference type="AlphaFoldDB" id="A0A835MAN3"/>
<keyword evidence="1" id="KW-0479">Metal-binding</keyword>
<feature type="domain" description="BRCT" evidence="5">
    <location>
        <begin position="925"/>
        <end position="1007"/>
    </location>
</feature>
<dbReference type="EMBL" id="JADFTS010000002">
    <property type="protein sequence ID" value="KAF9619989.1"/>
    <property type="molecule type" value="Genomic_DNA"/>
</dbReference>
<gene>
    <name evidence="6" type="ORF">IFM89_010605</name>
</gene>
<dbReference type="InterPro" id="IPR036420">
    <property type="entry name" value="BRCT_dom_sf"/>
</dbReference>
<dbReference type="SUPFAM" id="SSF52113">
    <property type="entry name" value="BRCT domain"/>
    <property type="match status" value="3"/>
</dbReference>
<dbReference type="Gene3D" id="3.40.50.10190">
    <property type="entry name" value="BRCT domain"/>
    <property type="match status" value="4"/>
</dbReference>
<evidence type="ECO:0000256" key="3">
    <source>
        <dbReference type="SAM" id="Coils"/>
    </source>
</evidence>
<feature type="coiled-coil region" evidence="3">
    <location>
        <begin position="201"/>
        <end position="228"/>
    </location>
</feature>
<dbReference type="InterPro" id="IPR001357">
    <property type="entry name" value="BRCT_dom"/>
</dbReference>
<dbReference type="PANTHER" id="PTHR47181:SF2">
    <property type="entry name" value="BRCA1 C TERMINUS DOMAIN CONTAINING PROTEIN, EXPRESSED"/>
    <property type="match status" value="1"/>
</dbReference>
<proteinExistence type="predicted"/>
<dbReference type="PROSITE" id="PS50172">
    <property type="entry name" value="BRCT"/>
    <property type="match status" value="3"/>
</dbReference>
<feature type="domain" description="BRCT" evidence="5">
    <location>
        <begin position="112"/>
        <end position="196"/>
    </location>
</feature>
<keyword evidence="1" id="KW-0863">Zinc-finger</keyword>
<dbReference type="Proteomes" id="UP000631114">
    <property type="component" value="Unassembled WGS sequence"/>
</dbReference>
<dbReference type="Gene3D" id="3.30.40.10">
    <property type="entry name" value="Zinc/RING finger domain, C3HC4 (zinc finger)"/>
    <property type="match status" value="1"/>
</dbReference>
<feature type="compositionally biased region" description="Polar residues" evidence="4">
    <location>
        <begin position="591"/>
        <end position="609"/>
    </location>
</feature>
<dbReference type="Pfam" id="PF00533">
    <property type="entry name" value="BRCT"/>
    <property type="match status" value="2"/>
</dbReference>
<feature type="compositionally biased region" description="Basic and acidic residues" evidence="4">
    <location>
        <begin position="725"/>
        <end position="750"/>
    </location>
</feature>
<reference evidence="6 7" key="1">
    <citation type="submission" date="2020-10" db="EMBL/GenBank/DDBJ databases">
        <title>The Coptis chinensis genome and diversification of protoberbering-type alkaloids.</title>
        <authorList>
            <person name="Wang B."/>
            <person name="Shu S."/>
            <person name="Song C."/>
            <person name="Liu Y."/>
        </authorList>
    </citation>
    <scope>NUCLEOTIDE SEQUENCE [LARGE SCALE GENOMIC DNA]</scope>
    <source>
        <strain evidence="6">HL-2020</strain>
        <tissue evidence="6">Leaf</tissue>
    </source>
</reference>
<feature type="compositionally biased region" description="Basic residues" evidence="4">
    <location>
        <begin position="751"/>
        <end position="763"/>
    </location>
</feature>
<dbReference type="GO" id="GO:0008270">
    <property type="term" value="F:zinc ion binding"/>
    <property type="evidence" value="ECO:0007669"/>
    <property type="project" value="UniProtKB-KW"/>
</dbReference>
<organism evidence="6 7">
    <name type="scientific">Coptis chinensis</name>
    <dbReference type="NCBI Taxonomy" id="261450"/>
    <lineage>
        <taxon>Eukaryota</taxon>
        <taxon>Viridiplantae</taxon>
        <taxon>Streptophyta</taxon>
        <taxon>Embryophyta</taxon>
        <taxon>Tracheophyta</taxon>
        <taxon>Spermatophyta</taxon>
        <taxon>Magnoliopsida</taxon>
        <taxon>Ranunculales</taxon>
        <taxon>Ranunculaceae</taxon>
        <taxon>Coptidoideae</taxon>
        <taxon>Coptis</taxon>
    </lineage>
</organism>
<name>A0A835MAN3_9MAGN</name>
<dbReference type="InterPro" id="IPR013083">
    <property type="entry name" value="Znf_RING/FYVE/PHD"/>
</dbReference>
<feature type="region of interest" description="Disordered" evidence="4">
    <location>
        <begin position="828"/>
        <end position="883"/>
    </location>
</feature>
<evidence type="ECO:0000256" key="4">
    <source>
        <dbReference type="SAM" id="MobiDB-lite"/>
    </source>
</evidence>
<dbReference type="SMART" id="SM00292">
    <property type="entry name" value="BRCT"/>
    <property type="match status" value="4"/>
</dbReference>
<evidence type="ECO:0000313" key="6">
    <source>
        <dbReference type="EMBL" id="KAF9619989.1"/>
    </source>
</evidence>
<feature type="domain" description="BRCT" evidence="5">
    <location>
        <begin position="9"/>
        <end position="99"/>
    </location>
</feature>
<dbReference type="OrthoDB" id="1935339at2759"/>
<dbReference type="SUPFAM" id="SSF57903">
    <property type="entry name" value="FYVE/PHD zinc finger"/>
    <property type="match status" value="1"/>
</dbReference>
<sequence length="1250" mass="137712">MVLQDGTTSSIKCFAGVGFVLLGFDPLEKVKVRSKLVSGGGVDVGEYGQRCSHLIVDKNVYDDSECVVARADGKVVVTALWVEHCIDVGMLVDSSSILYRPVKDLNGIPGAKSLSICLTGYQRQDRDDIMRMVALMGANFSKPLVANKVTHLICYKFEGEKYELAKKLKKIRLVNHSWLEDCLRTWEILPECDYNKSGYELEIMEAEAKDSEEEAEEDRNNKQRENCAPITMHSGSGSYITKGYEMPMLINQNEAAEKILSGRAEDIINEMRSVSSPKKEARSDKVPELHEVIRQGGDFTSQGSGSGVRISKGSEMSMLINSNEAAEKISSGRNEDIAIEKRLLTSPRKKARSDDITELHEANRRGADFTCQESGAYDRANLCKESSELFSKPITLQRSSPSDAANQGTVSYSRKIQGRASISKFSGLLSNQGSGSPHGDLEQYKVMEGIDISPPKLNQLKINQDSSKKSSDSELHLEGGKCNILPQKRKASLSNFSYKSPMKVTADSKACTTGSPLGSARTEGLLIDTPHLKSNAFYSNGEKCSGINKQKGSLRLGRETIAAEAIFSTMGGKEAEHRSTVGARCEVARSPSLTESVTRQETTANLSNENEVENTATGEGDETEAPEEEIGAELENTTREEIFNPRENVANKKKVELVQISTVEMNRDTAHIENVKGTLEKDEEDVNGANCKSDVQGGSVVKEKVVKGGGSVFSRRKNKSVSVVKKTEKSGKDKEVDLDKNNDEKTEMKKSNGKQRSASKLKSKPVSLDATEKPKNRDKDDQPIEKGDLVQARKRLSSDSEKILHPVVKESATAGVDKNAELEMVSNDGKMESEKAKGVQRPASKPKGKTSYLKNTSKQMDAEKENKPMETGSLSTSSGEHKRETVAAKLSRASMQIRKTVCGINVDGIQLGGGSQIFRPEPAWFIVSGHRLQRKEFQQVIRRLKGRVCRDSHNWSYQATHFIVPDPIRRTEKFFAAAASGRWILKTDYLTASNQAGKLLPEELYEWFKNGFSEDGAINLEAPRKWRLLRERTGHGAFHGMRIVIYGDCIAPPLDTLKRVVKAGDGVILATSPPYTRFLKSGVDFAVVSPSMPCVDSWVQEFLRHEIPCVVADYLVEYVCKPGSSLDRHVLFNTHACTEKSYAKLLSQSEEIFEALTPPECNKSNNREEDENSADISCQNCGSHDRGDVMLICGDDTGSFGCGVGTHIDCCNPPLGAVPEEDWFCQNCCKSRSNSNPPKKIKKGSSSKRK</sequence>
<keyword evidence="2" id="KW-0862">Zinc</keyword>
<feature type="region of interest" description="Disordered" evidence="4">
    <location>
        <begin position="709"/>
        <end position="804"/>
    </location>
</feature>